<evidence type="ECO:0000259" key="1">
    <source>
        <dbReference type="PROSITE" id="PS50801"/>
    </source>
</evidence>
<name>A0ABT6DNC7_9BACT</name>
<organism evidence="2 3">
    <name type="scientific">Bdellovibrio svalbardensis</name>
    <dbReference type="NCBI Taxonomy" id="2972972"/>
    <lineage>
        <taxon>Bacteria</taxon>
        <taxon>Pseudomonadati</taxon>
        <taxon>Bdellovibrionota</taxon>
        <taxon>Bdellovibrionia</taxon>
        <taxon>Bdellovibrionales</taxon>
        <taxon>Pseudobdellovibrionaceae</taxon>
        <taxon>Bdellovibrio</taxon>
    </lineage>
</organism>
<dbReference type="InterPro" id="IPR036513">
    <property type="entry name" value="STAS_dom_sf"/>
</dbReference>
<dbReference type="SUPFAM" id="SSF52091">
    <property type="entry name" value="SpoIIaa-like"/>
    <property type="match status" value="1"/>
</dbReference>
<dbReference type="PANTHER" id="PTHR33495">
    <property type="entry name" value="ANTI-SIGMA FACTOR ANTAGONIST TM_1081-RELATED-RELATED"/>
    <property type="match status" value="1"/>
</dbReference>
<feature type="domain" description="STAS" evidence="1">
    <location>
        <begin position="6"/>
        <end position="116"/>
    </location>
</feature>
<protein>
    <submittedName>
        <fullName evidence="2">STAS domain-containing protein</fullName>
    </submittedName>
</protein>
<evidence type="ECO:0000313" key="3">
    <source>
        <dbReference type="Proteomes" id="UP001152321"/>
    </source>
</evidence>
<dbReference type="Pfam" id="PF01740">
    <property type="entry name" value="STAS"/>
    <property type="match status" value="1"/>
</dbReference>
<dbReference type="Gene3D" id="3.30.750.24">
    <property type="entry name" value="STAS domain"/>
    <property type="match status" value="1"/>
</dbReference>
<dbReference type="CDD" id="cd07043">
    <property type="entry name" value="STAS_anti-anti-sigma_factors"/>
    <property type="match status" value="1"/>
</dbReference>
<comment type="caution">
    <text evidence="2">The sequence shown here is derived from an EMBL/GenBank/DDBJ whole genome shotgun (WGS) entry which is preliminary data.</text>
</comment>
<dbReference type="RefSeq" id="WP_277579082.1">
    <property type="nucleotide sequence ID" value="NZ_JANRMI010000004.1"/>
</dbReference>
<dbReference type="Proteomes" id="UP001152321">
    <property type="component" value="Unassembled WGS sequence"/>
</dbReference>
<accession>A0ABT6DNC7</accession>
<sequence>MDQKSFGYTLSHKNKMLVVTFTGELSSVVLPGLEACRSEIQSKEDVRCVVFYFQQVGFVSPEAIPVLAQMQREIRSRGLELRLCSLKESIKDKLVRMGVVRGMEVTEDLRAALISFGKVA</sequence>
<dbReference type="InterPro" id="IPR002645">
    <property type="entry name" value="STAS_dom"/>
</dbReference>
<evidence type="ECO:0000313" key="2">
    <source>
        <dbReference type="EMBL" id="MDG0817610.1"/>
    </source>
</evidence>
<keyword evidence="3" id="KW-1185">Reference proteome</keyword>
<dbReference type="EMBL" id="JANRMI010000004">
    <property type="protein sequence ID" value="MDG0817610.1"/>
    <property type="molecule type" value="Genomic_DNA"/>
</dbReference>
<dbReference type="PROSITE" id="PS50801">
    <property type="entry name" value="STAS"/>
    <property type="match status" value="1"/>
</dbReference>
<gene>
    <name evidence="2" type="ORF">NWE73_14615</name>
</gene>
<proteinExistence type="predicted"/>
<reference evidence="2" key="1">
    <citation type="submission" date="2022-08" db="EMBL/GenBank/DDBJ databases">
        <title>Novel Bdellovibrio Species Isolated from Svalbard: Designation Bdellovibrio svalbardensis.</title>
        <authorList>
            <person name="Mitchell R.J."/>
            <person name="Choi S.Y."/>
        </authorList>
    </citation>
    <scope>NUCLEOTIDE SEQUENCE</scope>
    <source>
        <strain evidence="2">PAP01</strain>
    </source>
</reference>